<dbReference type="PANTHER" id="PTHR40045:SF1">
    <property type="entry name" value="YQCI_YCGG FAMILY PROTEIN"/>
    <property type="match status" value="1"/>
</dbReference>
<protein>
    <submittedName>
        <fullName evidence="1">YqcI/YcgG family protein</fullName>
    </submittedName>
</protein>
<dbReference type="PANTHER" id="PTHR40045">
    <property type="entry name" value="YCGG FAMILY PROTEIN"/>
    <property type="match status" value="1"/>
</dbReference>
<evidence type="ECO:0000313" key="1">
    <source>
        <dbReference type="EMBL" id="MBU9712624.1"/>
    </source>
</evidence>
<dbReference type="InterPro" id="IPR014988">
    <property type="entry name" value="Uncharacterised_YqcI/YcgG"/>
</dbReference>
<accession>A0ABS6JG22</accession>
<proteinExistence type="predicted"/>
<dbReference type="Pfam" id="PF08892">
    <property type="entry name" value="YqcI_YcgG"/>
    <property type="match status" value="1"/>
</dbReference>
<gene>
    <name evidence="1" type="ORF">KS419_12815</name>
</gene>
<dbReference type="RefSeq" id="WP_217066797.1">
    <property type="nucleotide sequence ID" value="NZ_JAHQCS010000105.1"/>
</dbReference>
<comment type="caution">
    <text evidence="1">The sequence shown here is derived from an EMBL/GenBank/DDBJ whole genome shotgun (WGS) entry which is preliminary data.</text>
</comment>
<sequence>MTLYSNDSITVTKLPSWKRSALQDFEHKMSDRKNAFPCIPATQAFSFGHLRYAFVRDPRYKDSAIELGGCLQKFTEKSRSFGKYATLIVFFQTPKDLRSRTVEQFEQLFWQQLNWLSSIDKESWPRQIPEHAENSVWEFCYHGEPYFVYCATPSHHYRKSRSFPYFMLAITPRWVLTQFNSSPDYAKKIKSAIRDRLMAYDTISPHPELKHYGNEDNFEWKQYFLRDDDTQLNKCPFHRTLREETKKNDSK</sequence>
<reference evidence="1 2" key="1">
    <citation type="submission" date="2021-06" db="EMBL/GenBank/DDBJ databases">
        <title>Bacillus sp. RD4P76, an endophyte from a halophyte.</title>
        <authorList>
            <person name="Sun J.-Q."/>
        </authorList>
    </citation>
    <scope>NUCLEOTIDE SEQUENCE [LARGE SCALE GENOMIC DNA]</scope>
    <source>
        <strain evidence="1 2">CGMCC 1.15917</strain>
    </source>
</reference>
<organism evidence="1 2">
    <name type="scientific">Evansella tamaricis</name>
    <dbReference type="NCBI Taxonomy" id="2069301"/>
    <lineage>
        <taxon>Bacteria</taxon>
        <taxon>Bacillati</taxon>
        <taxon>Bacillota</taxon>
        <taxon>Bacilli</taxon>
        <taxon>Bacillales</taxon>
        <taxon>Bacillaceae</taxon>
        <taxon>Evansella</taxon>
    </lineage>
</organism>
<keyword evidence="2" id="KW-1185">Reference proteome</keyword>
<dbReference type="EMBL" id="JAHQCS010000105">
    <property type="protein sequence ID" value="MBU9712624.1"/>
    <property type="molecule type" value="Genomic_DNA"/>
</dbReference>
<dbReference type="Proteomes" id="UP000784880">
    <property type="component" value="Unassembled WGS sequence"/>
</dbReference>
<evidence type="ECO:0000313" key="2">
    <source>
        <dbReference type="Proteomes" id="UP000784880"/>
    </source>
</evidence>
<name>A0ABS6JG22_9BACI</name>